<feature type="transmembrane region" description="Helical" evidence="1">
    <location>
        <begin position="96"/>
        <end position="116"/>
    </location>
</feature>
<dbReference type="RefSeq" id="WP_012516424.1">
    <property type="nucleotide sequence ID" value="NZ_UHFF01000002.1"/>
</dbReference>
<keyword evidence="1" id="KW-0472">Membrane</keyword>
<evidence type="ECO:0000256" key="1">
    <source>
        <dbReference type="SAM" id="Phobius"/>
    </source>
</evidence>
<keyword evidence="1" id="KW-0812">Transmembrane</keyword>
<name>A0A380JWP0_9STRE</name>
<evidence type="ECO:0000313" key="2">
    <source>
        <dbReference type="EMBL" id="SUN49434.1"/>
    </source>
</evidence>
<evidence type="ECO:0000313" key="3">
    <source>
        <dbReference type="Proteomes" id="UP000254461"/>
    </source>
</evidence>
<protein>
    <submittedName>
        <fullName evidence="2">Membrane protein</fullName>
    </submittedName>
</protein>
<keyword evidence="1" id="KW-1133">Transmembrane helix</keyword>
<dbReference type="EMBL" id="UHFF01000002">
    <property type="protein sequence ID" value="SUN49434.1"/>
    <property type="molecule type" value="Genomic_DNA"/>
</dbReference>
<organism evidence="2 3">
    <name type="scientific">Streptococcus equi subsp. equi</name>
    <dbReference type="NCBI Taxonomy" id="148942"/>
    <lineage>
        <taxon>Bacteria</taxon>
        <taxon>Bacillati</taxon>
        <taxon>Bacillota</taxon>
        <taxon>Bacilli</taxon>
        <taxon>Lactobacillales</taxon>
        <taxon>Streptococcaceae</taxon>
        <taxon>Streptococcus</taxon>
    </lineage>
</organism>
<reference evidence="2 3" key="1">
    <citation type="submission" date="2018-06" db="EMBL/GenBank/DDBJ databases">
        <authorList>
            <consortium name="Pathogen Informatics"/>
            <person name="Doyle S."/>
        </authorList>
    </citation>
    <scope>NUCLEOTIDE SEQUENCE [LARGE SCALE GENOMIC DNA]</scope>
    <source>
        <strain evidence="2 3">NCTC12092</strain>
    </source>
</reference>
<sequence>MKNDHWIEKKYQRWEKMYKRLGHSLLTIGVLVGAYGILLIMQGNHQTGFLLFILGPILLIASCLCYYVFTEPTSLREYLINSYDERNRAIRQKTQAYCFCLFAVLFVVLAIFFPNMTIKELFGYNLPLIVFNLYVMIRAWVSKHM</sequence>
<feature type="transmembrane region" description="Helical" evidence="1">
    <location>
        <begin position="21"/>
        <end position="41"/>
    </location>
</feature>
<dbReference type="Proteomes" id="UP000254461">
    <property type="component" value="Unassembled WGS sequence"/>
</dbReference>
<gene>
    <name evidence="2" type="ORF">NCTC12092_01885</name>
</gene>
<dbReference type="AlphaFoldDB" id="A0A380JWP0"/>
<feature type="transmembrane region" description="Helical" evidence="1">
    <location>
        <begin position="47"/>
        <end position="69"/>
    </location>
</feature>
<feature type="transmembrane region" description="Helical" evidence="1">
    <location>
        <begin position="122"/>
        <end position="141"/>
    </location>
</feature>
<accession>A0A380JWP0</accession>
<proteinExistence type="predicted"/>